<keyword evidence="2 5" id="KW-0663">Pyridoxal phosphate</keyword>
<dbReference type="RefSeq" id="WP_004754030.1">
    <property type="nucleotide sequence ID" value="NZ_AHMY02000050.1"/>
</dbReference>
<evidence type="ECO:0000256" key="4">
    <source>
        <dbReference type="PIRSR" id="PIRSR000390-1"/>
    </source>
</evidence>
<dbReference type="GO" id="GO:0008483">
    <property type="term" value="F:transaminase activity"/>
    <property type="evidence" value="ECO:0007669"/>
    <property type="project" value="TreeGrafter"/>
</dbReference>
<dbReference type="Pfam" id="PF01041">
    <property type="entry name" value="DegT_DnrJ_EryC1"/>
    <property type="match status" value="1"/>
</dbReference>
<dbReference type="InterPro" id="IPR015422">
    <property type="entry name" value="PyrdxlP-dep_Trfase_small"/>
</dbReference>
<dbReference type="EMBL" id="AHMY02000050">
    <property type="protein sequence ID" value="EKO15174.1"/>
    <property type="molecule type" value="Genomic_DNA"/>
</dbReference>
<dbReference type="InterPro" id="IPR015421">
    <property type="entry name" value="PyrdxlP-dep_Trfase_major"/>
</dbReference>
<organism evidence="7 8">
    <name type="scientific">Leptospira kirschneri str. H1</name>
    <dbReference type="NCBI Taxonomy" id="1049966"/>
    <lineage>
        <taxon>Bacteria</taxon>
        <taxon>Pseudomonadati</taxon>
        <taxon>Spirochaetota</taxon>
        <taxon>Spirochaetia</taxon>
        <taxon>Leptospirales</taxon>
        <taxon>Leptospiraceae</taxon>
        <taxon>Leptospira</taxon>
    </lineage>
</organism>
<evidence type="ECO:0000256" key="1">
    <source>
        <dbReference type="ARBA" id="ARBA00001933"/>
    </source>
</evidence>
<dbReference type="InterPro" id="IPR015424">
    <property type="entry name" value="PyrdxlP-dep_Trfase"/>
</dbReference>
<evidence type="ECO:0000256" key="5">
    <source>
        <dbReference type="PIRSR" id="PIRSR000390-2"/>
    </source>
</evidence>
<dbReference type="Proteomes" id="UP000006253">
    <property type="component" value="Unassembled WGS sequence"/>
</dbReference>
<evidence type="ECO:0000256" key="3">
    <source>
        <dbReference type="ARBA" id="ARBA00037999"/>
    </source>
</evidence>
<comment type="cofactor">
    <cofactor evidence="1">
        <name>pyridoxal 5'-phosphate</name>
        <dbReference type="ChEBI" id="CHEBI:597326"/>
    </cofactor>
</comment>
<dbReference type="GeneID" id="34315428"/>
<dbReference type="SUPFAM" id="SSF53383">
    <property type="entry name" value="PLP-dependent transferases"/>
    <property type="match status" value="1"/>
</dbReference>
<accession>A0A0E2B315</accession>
<evidence type="ECO:0000313" key="7">
    <source>
        <dbReference type="EMBL" id="EKO15174.1"/>
    </source>
</evidence>
<dbReference type="CDD" id="cd00616">
    <property type="entry name" value="AHBA_syn"/>
    <property type="match status" value="1"/>
</dbReference>
<evidence type="ECO:0000256" key="2">
    <source>
        <dbReference type="ARBA" id="ARBA00022898"/>
    </source>
</evidence>
<protein>
    <submittedName>
        <fullName evidence="7">Putative spore coat polysaccharide biosynthesis protein SpsC</fullName>
    </submittedName>
</protein>
<proteinExistence type="inferred from homology"/>
<dbReference type="GO" id="GO:0030170">
    <property type="term" value="F:pyridoxal phosphate binding"/>
    <property type="evidence" value="ECO:0007669"/>
    <property type="project" value="TreeGrafter"/>
</dbReference>
<feature type="modified residue" description="N6-(pyridoxal phosphate)lysine" evidence="5">
    <location>
        <position position="206"/>
    </location>
</feature>
<dbReference type="Gene3D" id="3.90.1150.10">
    <property type="entry name" value="Aspartate Aminotransferase, domain 1"/>
    <property type="match status" value="1"/>
</dbReference>
<dbReference type="FunFam" id="3.90.1150.10:FF:000030">
    <property type="entry name" value="UDP-4-amino-4-deoxy-L-arabinose--oxoglutarate aminotransferase"/>
    <property type="match status" value="1"/>
</dbReference>
<evidence type="ECO:0000313" key="8">
    <source>
        <dbReference type="Proteomes" id="UP000006253"/>
    </source>
</evidence>
<sequence length="402" mass="45111">MSDMITARKTFLPFALPCISERAIEEVSSVLRSGWITSGPKVKEFEEEFARYTGADYALALNSATAGLHLALEAIGMSREDAAICPAVTFTATAEVICYFDAEPILTDVDPIFNLMTPETLRATIEKECIYLNGTLFHKTTGKTVRAILPVHLAGVVCDMEGILEIAKEYNLYVIEDAAHAFPAVHNGKKIGTFGDFTVFSFYATKGITTGEGGMVTTKHSHFAERIKLMRLHGINRDAYDRPGWYYEVVSPGFKYNMTDVAAALGIVQLSEADELWKRRISIAEIYKSEFADLPFLHLPLSAPNGEHSWHLFRVEVDCASCKMDRDIFASELKKRNIGSSLHFIPLYEHPFYGSRFRFKREHFPNANAMYTRSLSIPLFPGMKDEDVQDVIRAVKEIFSTL</sequence>
<comment type="caution">
    <text evidence="7">The sequence shown here is derived from an EMBL/GenBank/DDBJ whole genome shotgun (WGS) entry which is preliminary data.</text>
</comment>
<gene>
    <name evidence="7" type="ORF">LEP1GSC081_4417</name>
</gene>
<feature type="active site" description="Proton acceptor" evidence="4">
    <location>
        <position position="206"/>
    </location>
</feature>
<dbReference type="PANTHER" id="PTHR30244:SF34">
    <property type="entry name" value="DTDP-4-AMINO-4,6-DIDEOXYGALACTOSE TRANSAMINASE"/>
    <property type="match status" value="1"/>
</dbReference>
<dbReference type="PIRSF" id="PIRSF000390">
    <property type="entry name" value="PLP_StrS"/>
    <property type="match status" value="1"/>
</dbReference>
<dbReference type="PANTHER" id="PTHR30244">
    <property type="entry name" value="TRANSAMINASE"/>
    <property type="match status" value="1"/>
</dbReference>
<evidence type="ECO:0000256" key="6">
    <source>
        <dbReference type="RuleBase" id="RU004508"/>
    </source>
</evidence>
<name>A0A0E2B315_9LEPT</name>
<dbReference type="InterPro" id="IPR000653">
    <property type="entry name" value="DegT/StrS_aminotransferase"/>
</dbReference>
<comment type="similarity">
    <text evidence="3 6">Belongs to the DegT/DnrJ/EryC1 family.</text>
</comment>
<reference evidence="7 8" key="1">
    <citation type="submission" date="2012-10" db="EMBL/GenBank/DDBJ databases">
        <authorList>
            <person name="Harkins D.M."/>
            <person name="Durkin A.S."/>
            <person name="Brinkac L.M."/>
            <person name="Selengut J.D."/>
            <person name="Sanka R."/>
            <person name="DePew J."/>
            <person name="Purushe J."/>
            <person name="Peacock S.J."/>
            <person name="Thaipadungpanit J."/>
            <person name="Wuthiekanun V.W."/>
            <person name="Day N.P."/>
            <person name="Vinetz J.M."/>
            <person name="Sutton G.G."/>
            <person name="Nelson W.C."/>
            <person name="Fouts D.E."/>
        </authorList>
    </citation>
    <scope>NUCLEOTIDE SEQUENCE [LARGE SCALE GENOMIC DNA]</scope>
    <source>
        <strain evidence="7 8">H1</strain>
    </source>
</reference>
<dbReference type="GO" id="GO:0000271">
    <property type="term" value="P:polysaccharide biosynthetic process"/>
    <property type="evidence" value="ECO:0007669"/>
    <property type="project" value="TreeGrafter"/>
</dbReference>
<dbReference type="AlphaFoldDB" id="A0A0E2B315"/>
<dbReference type="FunFam" id="3.40.640.10:FF:000077">
    <property type="entry name" value="Spore coat polysaccharide biosynthesis protein spsC"/>
    <property type="match status" value="1"/>
</dbReference>
<dbReference type="Gene3D" id="3.40.640.10">
    <property type="entry name" value="Type I PLP-dependent aspartate aminotransferase-like (Major domain)"/>
    <property type="match status" value="1"/>
</dbReference>